<dbReference type="GO" id="GO:0003677">
    <property type="term" value="F:DNA binding"/>
    <property type="evidence" value="ECO:0007669"/>
    <property type="project" value="UniProtKB-KW"/>
</dbReference>
<proteinExistence type="inferred from homology"/>
<comment type="similarity">
    <text evidence="1">Belongs to the LysR transcriptional regulatory family.</text>
</comment>
<evidence type="ECO:0000313" key="8">
    <source>
        <dbReference type="Proteomes" id="UP000606194"/>
    </source>
</evidence>
<name>A0A918L3H9_9ACTN</name>
<dbReference type="Proteomes" id="UP000606194">
    <property type="component" value="Unassembled WGS sequence"/>
</dbReference>
<dbReference type="InterPro" id="IPR036390">
    <property type="entry name" value="WH_DNA-bd_sf"/>
</dbReference>
<sequence length="314" mass="33978">MDLEAVRTFVAVADAGRFQEAAADLSITQQAVSKRIAALEKDLAVRLFTRTARGARLTADGQAFLPHARDLLRAEERAADSVRPRRRALRVDVINRRIAPAALLRGFHAAHPGTELDVVTLFDAGTAVAAVRAGTIDASFRAVAPAPRQLPDDIGTARVLDDPLRLLTGRGHELAGAGAITLAELAGQRIWMPGNADGTEWTAYYDRLAAEFGLIIDATGPNFGSDALLESIAGSSTLATFVGEHDRLVWPAHYDLRRIVVRDPTPVYPHSLVWRLDNPHPALAALRAHLDSTRPDAPGDTTWPPDRPDRTTMP</sequence>
<evidence type="ECO:0000256" key="1">
    <source>
        <dbReference type="ARBA" id="ARBA00009437"/>
    </source>
</evidence>
<evidence type="ECO:0000313" key="7">
    <source>
        <dbReference type="EMBL" id="GGR89500.1"/>
    </source>
</evidence>
<keyword evidence="4" id="KW-0804">Transcription</keyword>
<dbReference type="PRINTS" id="PR00039">
    <property type="entry name" value="HTHLYSR"/>
</dbReference>
<dbReference type="PANTHER" id="PTHR30346:SF0">
    <property type="entry name" value="HCA OPERON TRANSCRIPTIONAL ACTIVATOR HCAR"/>
    <property type="match status" value="1"/>
</dbReference>
<feature type="domain" description="HTH lysR-type" evidence="6">
    <location>
        <begin position="1"/>
        <end position="58"/>
    </location>
</feature>
<dbReference type="InterPro" id="IPR005119">
    <property type="entry name" value="LysR_subst-bd"/>
</dbReference>
<dbReference type="Gene3D" id="1.10.10.10">
    <property type="entry name" value="Winged helix-like DNA-binding domain superfamily/Winged helix DNA-binding domain"/>
    <property type="match status" value="1"/>
</dbReference>
<dbReference type="InterPro" id="IPR036388">
    <property type="entry name" value="WH-like_DNA-bd_sf"/>
</dbReference>
<dbReference type="InterPro" id="IPR000847">
    <property type="entry name" value="LysR_HTH_N"/>
</dbReference>
<gene>
    <name evidence="7" type="ORF">GCM10010269_30740</name>
</gene>
<dbReference type="GO" id="GO:0003700">
    <property type="term" value="F:DNA-binding transcription factor activity"/>
    <property type="evidence" value="ECO:0007669"/>
    <property type="project" value="InterPro"/>
</dbReference>
<dbReference type="Pfam" id="PF00126">
    <property type="entry name" value="HTH_1"/>
    <property type="match status" value="1"/>
</dbReference>
<dbReference type="RefSeq" id="WP_190149811.1">
    <property type="nucleotide sequence ID" value="NZ_BMTL01000011.1"/>
</dbReference>
<dbReference type="AlphaFoldDB" id="A0A918L3H9"/>
<feature type="region of interest" description="Disordered" evidence="5">
    <location>
        <begin position="290"/>
        <end position="314"/>
    </location>
</feature>
<protein>
    <submittedName>
        <fullName evidence="7">LysR family transcriptional regulator</fullName>
    </submittedName>
</protein>
<keyword evidence="2" id="KW-0805">Transcription regulation</keyword>
<dbReference type="CDD" id="cd05466">
    <property type="entry name" value="PBP2_LTTR_substrate"/>
    <property type="match status" value="1"/>
</dbReference>
<evidence type="ECO:0000259" key="6">
    <source>
        <dbReference type="PROSITE" id="PS50931"/>
    </source>
</evidence>
<dbReference type="SUPFAM" id="SSF53850">
    <property type="entry name" value="Periplasmic binding protein-like II"/>
    <property type="match status" value="1"/>
</dbReference>
<keyword evidence="3" id="KW-0238">DNA-binding</keyword>
<comment type="caution">
    <text evidence="7">The sequence shown here is derived from an EMBL/GenBank/DDBJ whole genome shotgun (WGS) entry which is preliminary data.</text>
</comment>
<dbReference type="FunFam" id="1.10.10.10:FF:000001">
    <property type="entry name" value="LysR family transcriptional regulator"/>
    <property type="match status" value="1"/>
</dbReference>
<dbReference type="EMBL" id="BMTL01000011">
    <property type="protein sequence ID" value="GGR89500.1"/>
    <property type="molecule type" value="Genomic_DNA"/>
</dbReference>
<keyword evidence="8" id="KW-1185">Reference proteome</keyword>
<dbReference type="Pfam" id="PF03466">
    <property type="entry name" value="LysR_substrate"/>
    <property type="match status" value="1"/>
</dbReference>
<organism evidence="7 8">
    <name type="scientific">Streptomyces humidus</name>
    <dbReference type="NCBI Taxonomy" id="52259"/>
    <lineage>
        <taxon>Bacteria</taxon>
        <taxon>Bacillati</taxon>
        <taxon>Actinomycetota</taxon>
        <taxon>Actinomycetes</taxon>
        <taxon>Kitasatosporales</taxon>
        <taxon>Streptomycetaceae</taxon>
        <taxon>Streptomyces</taxon>
    </lineage>
</organism>
<reference evidence="7" key="1">
    <citation type="journal article" date="2014" name="Int. J. Syst. Evol. Microbiol.">
        <title>Complete genome sequence of Corynebacterium casei LMG S-19264T (=DSM 44701T), isolated from a smear-ripened cheese.</title>
        <authorList>
            <consortium name="US DOE Joint Genome Institute (JGI-PGF)"/>
            <person name="Walter F."/>
            <person name="Albersmeier A."/>
            <person name="Kalinowski J."/>
            <person name="Ruckert C."/>
        </authorList>
    </citation>
    <scope>NUCLEOTIDE SEQUENCE</scope>
    <source>
        <strain evidence="7">JCM 4386</strain>
    </source>
</reference>
<reference evidence="7" key="2">
    <citation type="submission" date="2020-09" db="EMBL/GenBank/DDBJ databases">
        <authorList>
            <person name="Sun Q."/>
            <person name="Ohkuma M."/>
        </authorList>
    </citation>
    <scope>NUCLEOTIDE SEQUENCE</scope>
    <source>
        <strain evidence="7">JCM 4386</strain>
    </source>
</reference>
<dbReference type="Gene3D" id="3.40.190.290">
    <property type="match status" value="1"/>
</dbReference>
<dbReference type="PROSITE" id="PS50931">
    <property type="entry name" value="HTH_LYSR"/>
    <property type="match status" value="1"/>
</dbReference>
<accession>A0A918L3H9</accession>
<dbReference type="PANTHER" id="PTHR30346">
    <property type="entry name" value="TRANSCRIPTIONAL DUAL REGULATOR HCAR-RELATED"/>
    <property type="match status" value="1"/>
</dbReference>
<evidence type="ECO:0000256" key="5">
    <source>
        <dbReference type="SAM" id="MobiDB-lite"/>
    </source>
</evidence>
<evidence type="ECO:0000256" key="2">
    <source>
        <dbReference type="ARBA" id="ARBA00023015"/>
    </source>
</evidence>
<evidence type="ECO:0000256" key="3">
    <source>
        <dbReference type="ARBA" id="ARBA00023125"/>
    </source>
</evidence>
<evidence type="ECO:0000256" key="4">
    <source>
        <dbReference type="ARBA" id="ARBA00023163"/>
    </source>
</evidence>
<dbReference type="GO" id="GO:0032993">
    <property type="term" value="C:protein-DNA complex"/>
    <property type="evidence" value="ECO:0007669"/>
    <property type="project" value="TreeGrafter"/>
</dbReference>
<dbReference type="SUPFAM" id="SSF46785">
    <property type="entry name" value="Winged helix' DNA-binding domain"/>
    <property type="match status" value="1"/>
</dbReference>